<comment type="cofactor">
    <cofactor evidence="4">
        <name>Zn(2+)</name>
        <dbReference type="ChEBI" id="CHEBI:29105"/>
    </cofactor>
    <text evidence="4">Binds 2 Zn(2+) ions per subunit.</text>
</comment>
<dbReference type="InterPro" id="IPR006680">
    <property type="entry name" value="Amidohydro-rel"/>
</dbReference>
<dbReference type="EMBL" id="LWMU01000114">
    <property type="protein sequence ID" value="KZX10545.1"/>
    <property type="molecule type" value="Genomic_DNA"/>
</dbReference>
<dbReference type="Gene3D" id="2.30.40.10">
    <property type="entry name" value="Urease, subunit C, domain 1"/>
    <property type="match status" value="1"/>
</dbReference>
<dbReference type="Proteomes" id="UP000077428">
    <property type="component" value="Unassembled WGS sequence"/>
</dbReference>
<dbReference type="GO" id="GO:0006145">
    <property type="term" value="P:purine nucleobase catabolic process"/>
    <property type="evidence" value="ECO:0007669"/>
    <property type="project" value="TreeGrafter"/>
</dbReference>
<feature type="active site" evidence="4">
    <location>
        <position position="298"/>
    </location>
</feature>
<comment type="pathway">
    <text evidence="4">Pyrimidine metabolism; UMP biosynthesis via de novo pathway; (S)-dihydroorotate from bicarbonate: step 3/3.</text>
</comment>
<comment type="function">
    <text evidence="4">Catalyzes the reversible cyclization of carbamoyl aspartate to dihydroorotate.</text>
</comment>
<feature type="binding site" evidence="4">
    <location>
        <position position="173"/>
    </location>
    <ligand>
        <name>Zn(2+)</name>
        <dbReference type="ChEBI" id="CHEBI:29105"/>
        <label>2</label>
    </ligand>
</feature>
<dbReference type="PANTHER" id="PTHR43668">
    <property type="entry name" value="ALLANTOINASE"/>
    <property type="match status" value="1"/>
</dbReference>
<dbReference type="PATRIC" id="fig|66851.6.peg.2045"/>
<keyword evidence="1 4" id="KW-0479">Metal-binding</keyword>
<organism evidence="6 7">
    <name type="scientific">Methanobrevibacter oralis</name>
    <dbReference type="NCBI Taxonomy" id="66851"/>
    <lineage>
        <taxon>Archaea</taxon>
        <taxon>Methanobacteriati</taxon>
        <taxon>Methanobacteriota</taxon>
        <taxon>Methanomada group</taxon>
        <taxon>Methanobacteria</taxon>
        <taxon>Methanobacteriales</taxon>
        <taxon>Methanobacteriaceae</taxon>
        <taxon>Methanobrevibacter</taxon>
    </lineage>
</organism>
<evidence type="ECO:0000256" key="2">
    <source>
        <dbReference type="ARBA" id="ARBA00022801"/>
    </source>
</evidence>
<dbReference type="InterPro" id="IPR011059">
    <property type="entry name" value="Metal-dep_hydrolase_composite"/>
</dbReference>
<comment type="caution">
    <text evidence="6">The sequence shown here is derived from an EMBL/GenBank/DDBJ whole genome shotgun (WGS) entry which is preliminary data.</text>
</comment>
<feature type="binding site" evidence="4">
    <location>
        <begin position="57"/>
        <end position="59"/>
    </location>
    <ligand>
        <name>substrate</name>
    </ligand>
</feature>
<feature type="domain" description="Amidohydrolase-related" evidence="5">
    <location>
        <begin position="46"/>
        <end position="414"/>
    </location>
</feature>
<evidence type="ECO:0000313" key="7">
    <source>
        <dbReference type="Proteomes" id="UP000077428"/>
    </source>
</evidence>
<accession>A0A162FB99</accession>
<keyword evidence="4" id="KW-0862">Zinc</keyword>
<feature type="binding site" evidence="4">
    <location>
        <begin position="316"/>
        <end position="317"/>
    </location>
    <ligand>
        <name>substrate</name>
    </ligand>
</feature>
<feature type="binding site" evidence="4">
    <location>
        <position position="139"/>
    </location>
    <ligand>
        <name>Zn(2+)</name>
        <dbReference type="ChEBI" id="CHEBI:29105"/>
        <label>2</label>
    </ligand>
</feature>
<dbReference type="InterPro" id="IPR002195">
    <property type="entry name" value="Dihydroorotase_CS"/>
</dbReference>
<sequence length="418" mass="47077">MDFVIKNCKLVDKVGNYNIKVEDSKITNISKSTIKGDDIIDIKDNYILPGFIDPHVHFRDPGLTQKEDFKTGSLSAANGGFTTIIDMPNTIPKTNTYSALKEKIKIAEKKSVVNFKLQAGTNNLDEMKKIMELKPVSFKIFMDLESDESLEKIFNDLAILKNTTNYNGLVATHCEKKNIVDEKTKIFKEKEKNKAINYSYARPAVAEEESVKQAIDLVRRNNLRLHICHLSSSKSLAIAKKAKNIIDVSWEFTPHHLLLNNDAYNLYDTLVKTNPPLREKKESVKISDLDENSIIGTDHAPHTLKEKTLGVFKSSPGIPNLETVVPILLTEVNKNNLDLKIIPKILSENAAKVYDLKNKGSINVGNDADFTIIDLKREGIFNIDEFKTKAEYSPFDGFEYVGMPIMTIVNGKIVMDKL</sequence>
<evidence type="ECO:0000256" key="1">
    <source>
        <dbReference type="ARBA" id="ARBA00022723"/>
    </source>
</evidence>
<protein>
    <recommendedName>
        <fullName evidence="4">Dihydroorotase</fullName>
        <shortName evidence="4">DHOase</shortName>
        <ecNumber evidence="4">3.5.2.3</ecNumber>
    </recommendedName>
</protein>
<dbReference type="GO" id="GO:0005737">
    <property type="term" value="C:cytoplasm"/>
    <property type="evidence" value="ECO:0007669"/>
    <property type="project" value="TreeGrafter"/>
</dbReference>
<dbReference type="SUPFAM" id="SSF51338">
    <property type="entry name" value="Composite domain of metallo-dependent hydrolases"/>
    <property type="match status" value="1"/>
</dbReference>
<comment type="similarity">
    <text evidence="4">Belongs to the metallo-dependent hydrolases superfamily. DHOase family. Class I DHOase subfamily.</text>
</comment>
<dbReference type="InterPro" id="IPR032466">
    <property type="entry name" value="Metal_Hydrolase"/>
</dbReference>
<feature type="binding site" evidence="4">
    <location>
        <position position="302"/>
    </location>
    <ligand>
        <name>substrate</name>
    </ligand>
</feature>
<comment type="catalytic activity">
    <reaction evidence="4">
        <text>(S)-dihydroorotate + H2O = N-carbamoyl-L-aspartate + H(+)</text>
        <dbReference type="Rhea" id="RHEA:24296"/>
        <dbReference type="ChEBI" id="CHEBI:15377"/>
        <dbReference type="ChEBI" id="CHEBI:15378"/>
        <dbReference type="ChEBI" id="CHEBI:30864"/>
        <dbReference type="ChEBI" id="CHEBI:32814"/>
        <dbReference type="EC" id="3.5.2.3"/>
    </reaction>
</comment>
<dbReference type="InterPro" id="IPR050138">
    <property type="entry name" value="DHOase/Allantoinase_Hydrolase"/>
</dbReference>
<evidence type="ECO:0000313" key="6">
    <source>
        <dbReference type="EMBL" id="KZX10545.1"/>
    </source>
</evidence>
<gene>
    <name evidence="6" type="primary">pyrC_2</name>
    <name evidence="4" type="synonym">pyrC</name>
    <name evidence="6" type="ORF">MBORA_18760</name>
</gene>
<dbReference type="PROSITE" id="PS00482">
    <property type="entry name" value="DIHYDROOROTASE_1"/>
    <property type="match status" value="1"/>
</dbReference>
<dbReference type="RefSeq" id="WP_063720577.1">
    <property type="nucleotide sequence ID" value="NZ_CAJVUI010000001.1"/>
</dbReference>
<dbReference type="GO" id="GO:0008270">
    <property type="term" value="F:zinc ion binding"/>
    <property type="evidence" value="ECO:0007669"/>
    <property type="project" value="UniProtKB-UniRule"/>
</dbReference>
<feature type="binding site" evidence="4">
    <location>
        <position position="298"/>
    </location>
    <ligand>
        <name>Zn(2+)</name>
        <dbReference type="ChEBI" id="CHEBI:29105"/>
        <label>1</label>
    </ligand>
</feature>
<dbReference type="NCBIfam" id="TIGR00857">
    <property type="entry name" value="pyrC_multi"/>
    <property type="match status" value="1"/>
</dbReference>
<dbReference type="Gene3D" id="3.20.20.140">
    <property type="entry name" value="Metal-dependent hydrolases"/>
    <property type="match status" value="1"/>
</dbReference>
<dbReference type="GO" id="GO:0044205">
    <property type="term" value="P:'de novo' UMP biosynthetic process"/>
    <property type="evidence" value="ECO:0007669"/>
    <property type="project" value="UniProtKB-UniRule"/>
</dbReference>
<dbReference type="EC" id="3.5.2.3" evidence="4"/>
<reference evidence="7" key="1">
    <citation type="journal article" date="2016" name="Genome Announc.">
        <title>Draft Genome Sequences of Methanobrevibacter curvatus DSM11111, Methanobrevibacter cuticularis DSM11139, Methanobrevibacter filiformis DSM11501, and Methanobrevibacter oralis DSM7256.</title>
        <authorList>
            <person name="Poehlein A."/>
            <person name="Seedorf H."/>
        </authorList>
    </citation>
    <scope>NUCLEOTIDE SEQUENCE [LARGE SCALE GENOMIC DNA]</scope>
    <source>
        <strain evidence="7">DSM 7256 / JCM 30027 / ZR</strain>
    </source>
</reference>
<dbReference type="PANTHER" id="PTHR43668:SF2">
    <property type="entry name" value="ALLANTOINASE"/>
    <property type="match status" value="1"/>
</dbReference>
<dbReference type="OrthoDB" id="50279at2157"/>
<dbReference type="GO" id="GO:0004151">
    <property type="term" value="F:dihydroorotase activity"/>
    <property type="evidence" value="ECO:0007669"/>
    <property type="project" value="UniProtKB-UniRule"/>
</dbReference>
<dbReference type="PROSITE" id="PS00483">
    <property type="entry name" value="DIHYDROOROTASE_2"/>
    <property type="match status" value="1"/>
</dbReference>
<feature type="binding site" evidence="4">
    <location>
        <position position="55"/>
    </location>
    <ligand>
        <name>Zn(2+)</name>
        <dbReference type="ChEBI" id="CHEBI:29105"/>
        <label>1</label>
    </ligand>
</feature>
<dbReference type="STRING" id="66851.MBORA_18760"/>
<proteinExistence type="inferred from homology"/>
<dbReference type="HAMAP" id="MF_00220_A">
    <property type="entry name" value="PyrC_classI_A"/>
    <property type="match status" value="1"/>
</dbReference>
<feature type="binding site" evidence="4">
    <location>
        <position position="229"/>
    </location>
    <ligand>
        <name>Zn(2+)</name>
        <dbReference type="ChEBI" id="CHEBI:29105"/>
        <label>2</label>
    </ligand>
</feature>
<name>A0A162FB99_METOA</name>
<evidence type="ECO:0000256" key="4">
    <source>
        <dbReference type="HAMAP-Rule" id="MF_00220"/>
    </source>
</evidence>
<dbReference type="Pfam" id="PF01979">
    <property type="entry name" value="Amidohydro_1"/>
    <property type="match status" value="1"/>
</dbReference>
<keyword evidence="7" id="KW-1185">Reference proteome</keyword>
<evidence type="ECO:0000256" key="3">
    <source>
        <dbReference type="ARBA" id="ARBA00022975"/>
    </source>
</evidence>
<feature type="binding site" evidence="4">
    <location>
        <position position="139"/>
    </location>
    <ligand>
        <name>Zn(2+)</name>
        <dbReference type="ChEBI" id="CHEBI:29105"/>
        <label>1</label>
    </ligand>
</feature>
<dbReference type="GO" id="GO:0004038">
    <property type="term" value="F:allantoinase activity"/>
    <property type="evidence" value="ECO:0007669"/>
    <property type="project" value="TreeGrafter"/>
</dbReference>
<dbReference type="InterPro" id="IPR004722">
    <property type="entry name" value="DHOase"/>
</dbReference>
<keyword evidence="2 4" id="KW-0378">Hydrolase</keyword>
<dbReference type="AlphaFoldDB" id="A0A162FB99"/>
<keyword evidence="3 4" id="KW-0665">Pyrimidine biosynthesis</keyword>
<feature type="modified residue" description="N6-carboxylysine" evidence="4">
    <location>
        <position position="139"/>
    </location>
</feature>
<dbReference type="UniPathway" id="UPA00070">
    <property type="reaction ID" value="UER00117"/>
</dbReference>
<feature type="binding site" evidence="4">
    <location>
        <position position="89"/>
    </location>
    <ligand>
        <name>substrate</name>
    </ligand>
</feature>
<feature type="binding site" evidence="4">
    <location>
        <position position="57"/>
    </location>
    <ligand>
        <name>Zn(2+)</name>
        <dbReference type="ChEBI" id="CHEBI:29105"/>
        <label>1</label>
    </ligand>
</feature>
<dbReference type="SUPFAM" id="SSF51556">
    <property type="entry name" value="Metallo-dependent hydrolases"/>
    <property type="match status" value="1"/>
</dbReference>
<evidence type="ECO:0000259" key="5">
    <source>
        <dbReference type="Pfam" id="PF01979"/>
    </source>
</evidence>